<evidence type="ECO:0000313" key="8">
    <source>
        <dbReference type="Proteomes" id="UP000481153"/>
    </source>
</evidence>
<gene>
    <name evidence="7" type="ORF">Ae201684_016404</name>
</gene>
<protein>
    <recommendedName>
        <fullName evidence="6">Serine/threonine-protein kinase BSK1-like TPR repeats domain-containing protein</fullName>
    </recommendedName>
</protein>
<comment type="subcellular location">
    <subcellularLocation>
        <location evidence="1">Nucleus</location>
    </subcellularLocation>
</comment>
<dbReference type="PANTHER" id="PTHR15111">
    <property type="entry name" value="RNA POLYMERASE II SUBUNIT 5-MEDIATING PROTEIN NNX3"/>
    <property type="match status" value="1"/>
</dbReference>
<dbReference type="EMBL" id="VJMJ01000253">
    <property type="protein sequence ID" value="KAF0725006.1"/>
    <property type="molecule type" value="Genomic_DNA"/>
</dbReference>
<evidence type="ECO:0000313" key="7">
    <source>
        <dbReference type="EMBL" id="KAF0725006.1"/>
    </source>
</evidence>
<dbReference type="InterPro" id="IPR009053">
    <property type="entry name" value="Prefoldin"/>
</dbReference>
<name>A0A6G0WF57_9STRA</name>
<accession>A0A6G0WF57</accession>
<feature type="repeat" description="TPR" evidence="4">
    <location>
        <begin position="243"/>
        <end position="276"/>
    </location>
</feature>
<dbReference type="AlphaFoldDB" id="A0A6G0WF57"/>
<dbReference type="GO" id="GO:0003682">
    <property type="term" value="F:chromatin binding"/>
    <property type="evidence" value="ECO:0007669"/>
    <property type="project" value="TreeGrafter"/>
</dbReference>
<dbReference type="GO" id="GO:0019212">
    <property type="term" value="F:phosphatase inhibitor activity"/>
    <property type="evidence" value="ECO:0007669"/>
    <property type="project" value="TreeGrafter"/>
</dbReference>
<dbReference type="Proteomes" id="UP000481153">
    <property type="component" value="Unassembled WGS sequence"/>
</dbReference>
<dbReference type="Gene3D" id="1.25.40.10">
    <property type="entry name" value="Tetratricopeptide repeat domain"/>
    <property type="match status" value="1"/>
</dbReference>
<keyword evidence="2" id="KW-0539">Nucleus</keyword>
<dbReference type="Pfam" id="PF02996">
    <property type="entry name" value="Prefoldin"/>
    <property type="match status" value="1"/>
</dbReference>
<dbReference type="CDD" id="cd23159">
    <property type="entry name" value="Prefoldin_URI1"/>
    <property type="match status" value="1"/>
</dbReference>
<keyword evidence="8" id="KW-1185">Reference proteome</keyword>
<dbReference type="SUPFAM" id="SSF46579">
    <property type="entry name" value="Prefoldin"/>
    <property type="match status" value="1"/>
</dbReference>
<comment type="caution">
    <text evidence="7">The sequence shown here is derived from an EMBL/GenBank/DDBJ whole genome shotgun (WGS) entry which is preliminary data.</text>
</comment>
<feature type="repeat" description="TPR" evidence="4">
    <location>
        <begin position="311"/>
        <end position="344"/>
    </location>
</feature>
<dbReference type="InterPro" id="IPR052255">
    <property type="entry name" value="RNA_pol_II_subunit5-mediator"/>
</dbReference>
<proteinExistence type="inferred from homology"/>
<sequence>MTNYAKWDRILRELVEDDTEDDTSSKPKSEQFPPRSHKPFQLKQEIHEAAEKLHKLEKDLAEYEELGKVVKDLPLKLDHDIMVPLGKQAFIPGKIVHANEILAHLGGEHFAKKTASETYDMVERKKKNLTKQIERQETWLKSLHEKLGDVDHVLQLKKIYEDANIQEIKETEEESNEVFDASEFTQEDYDTYFEIEKQEAEKLASSAWDWDEAMRRLEELEQNEDGDATEETVSAIQVKMNEADQVKQQGNAAFASGNYSSALELYTKAIDLAPTSHTLFGNRSAAHYHLKQFAEAKRDAEKAISIDPTWAKGHFRLGQALAATGHYEDAAKSFEEAARFKPSDKSSTTMAAEMRQKAENEQRLKQLSARDKERSSVFTGTVVERGQNEVNAGNTVAEQPPKRVSRFKAMRQGQQQ</sequence>
<dbReference type="Pfam" id="PF25575">
    <property type="entry name" value="TPR_BSK1_C"/>
    <property type="match status" value="1"/>
</dbReference>
<reference evidence="7 8" key="1">
    <citation type="submission" date="2019-07" db="EMBL/GenBank/DDBJ databases">
        <title>Genomics analysis of Aphanomyces spp. identifies a new class of oomycete effector associated with host adaptation.</title>
        <authorList>
            <person name="Gaulin E."/>
        </authorList>
    </citation>
    <scope>NUCLEOTIDE SEQUENCE [LARGE SCALE GENOMIC DNA]</scope>
    <source>
        <strain evidence="7 8">ATCC 201684</strain>
    </source>
</reference>
<dbReference type="SMART" id="SM00028">
    <property type="entry name" value="TPR"/>
    <property type="match status" value="3"/>
</dbReference>
<dbReference type="InterPro" id="IPR004127">
    <property type="entry name" value="Prefoldin_subunit_alpha"/>
</dbReference>
<organism evidence="7 8">
    <name type="scientific">Aphanomyces euteiches</name>
    <dbReference type="NCBI Taxonomy" id="100861"/>
    <lineage>
        <taxon>Eukaryota</taxon>
        <taxon>Sar</taxon>
        <taxon>Stramenopiles</taxon>
        <taxon>Oomycota</taxon>
        <taxon>Saprolegniomycetes</taxon>
        <taxon>Saprolegniales</taxon>
        <taxon>Verrucalvaceae</taxon>
        <taxon>Aphanomyces</taxon>
    </lineage>
</organism>
<dbReference type="InterPro" id="IPR019734">
    <property type="entry name" value="TPR_rpt"/>
</dbReference>
<keyword evidence="4" id="KW-0802">TPR repeat</keyword>
<feature type="domain" description="Serine/threonine-protein kinase BSK1-like TPR repeats" evidence="6">
    <location>
        <begin position="216"/>
        <end position="313"/>
    </location>
</feature>
<evidence type="ECO:0000256" key="2">
    <source>
        <dbReference type="ARBA" id="ARBA00023242"/>
    </source>
</evidence>
<evidence type="ECO:0000256" key="5">
    <source>
        <dbReference type="SAM" id="MobiDB-lite"/>
    </source>
</evidence>
<dbReference type="PANTHER" id="PTHR15111:SF0">
    <property type="entry name" value="UNCONVENTIONAL PREFOLDIN RPB5 INTERACTOR 1"/>
    <property type="match status" value="1"/>
</dbReference>
<dbReference type="GO" id="GO:0003714">
    <property type="term" value="F:transcription corepressor activity"/>
    <property type="evidence" value="ECO:0007669"/>
    <property type="project" value="TreeGrafter"/>
</dbReference>
<comment type="similarity">
    <text evidence="3">Belongs to the RNA polymerase II subunit 5-mediating protein family.</text>
</comment>
<dbReference type="InterPro" id="IPR011990">
    <property type="entry name" value="TPR-like_helical_dom_sf"/>
</dbReference>
<evidence type="ECO:0000256" key="4">
    <source>
        <dbReference type="PROSITE-ProRule" id="PRU00339"/>
    </source>
</evidence>
<dbReference type="InterPro" id="IPR058209">
    <property type="entry name" value="TPR_BSK1_C"/>
</dbReference>
<feature type="region of interest" description="Disordered" evidence="5">
    <location>
        <begin position="342"/>
        <end position="416"/>
    </location>
</feature>
<dbReference type="NCBIfam" id="TIGR00293">
    <property type="entry name" value="prefoldin subunit alpha"/>
    <property type="match status" value="1"/>
</dbReference>
<evidence type="ECO:0000259" key="6">
    <source>
        <dbReference type="Pfam" id="PF25575"/>
    </source>
</evidence>
<dbReference type="VEuPathDB" id="FungiDB:AeMF1_015275"/>
<evidence type="ECO:0000256" key="1">
    <source>
        <dbReference type="ARBA" id="ARBA00004123"/>
    </source>
</evidence>
<dbReference type="SUPFAM" id="SSF48452">
    <property type="entry name" value="TPR-like"/>
    <property type="match status" value="1"/>
</dbReference>
<feature type="compositionally biased region" description="Polar residues" evidence="5">
    <location>
        <begin position="388"/>
        <end position="397"/>
    </location>
</feature>
<evidence type="ECO:0000256" key="3">
    <source>
        <dbReference type="ARBA" id="ARBA00038295"/>
    </source>
</evidence>
<feature type="compositionally biased region" description="Basic and acidic residues" evidence="5">
    <location>
        <begin position="354"/>
        <end position="375"/>
    </location>
</feature>
<dbReference type="Gene3D" id="1.10.287.370">
    <property type="match status" value="1"/>
</dbReference>
<dbReference type="GO" id="GO:0000122">
    <property type="term" value="P:negative regulation of transcription by RNA polymerase II"/>
    <property type="evidence" value="ECO:0007669"/>
    <property type="project" value="TreeGrafter"/>
</dbReference>
<feature type="region of interest" description="Disordered" evidence="5">
    <location>
        <begin position="16"/>
        <end position="40"/>
    </location>
</feature>
<dbReference type="GO" id="GO:0005634">
    <property type="term" value="C:nucleus"/>
    <property type="evidence" value="ECO:0007669"/>
    <property type="project" value="UniProtKB-SubCell"/>
</dbReference>
<dbReference type="PROSITE" id="PS50005">
    <property type="entry name" value="TPR"/>
    <property type="match status" value="2"/>
</dbReference>